<dbReference type="Gene3D" id="3.30.499.10">
    <property type="entry name" value="Aconitase, domain 3"/>
    <property type="match status" value="2"/>
</dbReference>
<name>A0A940XM19_9ACTN</name>
<dbReference type="AlphaFoldDB" id="A0A940XM19"/>
<dbReference type="Pfam" id="PF00330">
    <property type="entry name" value="Aconitase"/>
    <property type="match status" value="2"/>
</dbReference>
<dbReference type="NCBIfam" id="NF001614">
    <property type="entry name" value="PRK00402.1"/>
    <property type="match status" value="1"/>
</dbReference>
<dbReference type="SUPFAM" id="SSF53732">
    <property type="entry name" value="Aconitase iron-sulfur domain"/>
    <property type="match status" value="1"/>
</dbReference>
<dbReference type="EC" id="4.2.1.33" evidence="6"/>
<feature type="domain" description="Aconitase/3-isopropylmalate dehydratase large subunit alpha/beta/alpha" evidence="5">
    <location>
        <begin position="291"/>
        <end position="416"/>
    </location>
</feature>
<dbReference type="InterPro" id="IPR015931">
    <property type="entry name" value="Acnase/IPM_dHydase_lsu_aba_1/3"/>
</dbReference>
<reference evidence="6" key="1">
    <citation type="submission" date="2021-04" db="EMBL/GenBank/DDBJ databases">
        <title>Genome seq and assembly of Streptomyces sp. RG38.</title>
        <authorList>
            <person name="Chhetri G."/>
        </authorList>
    </citation>
    <scope>NUCLEOTIDE SEQUENCE</scope>
    <source>
        <strain evidence="6">RG38</strain>
    </source>
</reference>
<accession>A0A940XM19</accession>
<comment type="caution">
    <text evidence="6">The sequence shown here is derived from an EMBL/GenBank/DDBJ whole genome shotgun (WGS) entry which is preliminary data.</text>
</comment>
<keyword evidence="1" id="KW-0479">Metal-binding</keyword>
<evidence type="ECO:0000256" key="4">
    <source>
        <dbReference type="ARBA" id="ARBA00023239"/>
    </source>
</evidence>
<dbReference type="RefSeq" id="WP_210871331.1">
    <property type="nucleotide sequence ID" value="NZ_JAGPNL010000002.1"/>
</dbReference>
<dbReference type="EMBL" id="JAGPNL010000002">
    <property type="protein sequence ID" value="MBQ0827225.1"/>
    <property type="molecule type" value="Genomic_DNA"/>
</dbReference>
<dbReference type="PANTHER" id="PTHR43822">
    <property type="entry name" value="HOMOACONITASE, MITOCHONDRIAL-RELATED"/>
    <property type="match status" value="1"/>
</dbReference>
<proteinExistence type="predicted"/>
<dbReference type="GO" id="GO:0046872">
    <property type="term" value="F:metal ion binding"/>
    <property type="evidence" value="ECO:0007669"/>
    <property type="project" value="UniProtKB-KW"/>
</dbReference>
<dbReference type="PANTHER" id="PTHR43822:SF2">
    <property type="entry name" value="HOMOACONITASE, MITOCHONDRIAL"/>
    <property type="match status" value="1"/>
</dbReference>
<evidence type="ECO:0000256" key="3">
    <source>
        <dbReference type="ARBA" id="ARBA00023014"/>
    </source>
</evidence>
<keyword evidence="7" id="KW-1185">Reference proteome</keyword>
<dbReference type="GO" id="GO:0003861">
    <property type="term" value="F:3-isopropylmalate dehydratase activity"/>
    <property type="evidence" value="ECO:0007669"/>
    <property type="project" value="UniProtKB-EC"/>
</dbReference>
<evidence type="ECO:0000256" key="1">
    <source>
        <dbReference type="ARBA" id="ARBA00022723"/>
    </source>
</evidence>
<feature type="domain" description="Aconitase/3-isopropylmalate dehydratase large subunit alpha/beta/alpha" evidence="5">
    <location>
        <begin position="97"/>
        <end position="290"/>
    </location>
</feature>
<evidence type="ECO:0000313" key="6">
    <source>
        <dbReference type="EMBL" id="MBQ0827225.1"/>
    </source>
</evidence>
<dbReference type="GO" id="GO:0043436">
    <property type="term" value="P:oxoacid metabolic process"/>
    <property type="evidence" value="ECO:0007669"/>
    <property type="project" value="UniProtKB-ARBA"/>
</dbReference>
<evidence type="ECO:0000256" key="2">
    <source>
        <dbReference type="ARBA" id="ARBA00023004"/>
    </source>
</evidence>
<keyword evidence="2" id="KW-0408">Iron</keyword>
<protein>
    <submittedName>
        <fullName evidence="6">3-isopropylmalate dehydratase large subunit</fullName>
        <ecNumber evidence="6">4.2.1.33</ecNumber>
    </submittedName>
</protein>
<keyword evidence="4 6" id="KW-0456">Lyase</keyword>
<sequence length="433" mass="46424">MPDAFPQTIAEKVLTRQSRSGTPLRAGDTVDADIDGLLVVMYQYFRNAYKKIGFPDGPPTVWDPDKVFLMSEHVQPPPDLINAYTNLAARRDAERLGLPHFIDSEPGVCHQMMLDHGLVRPGELVVGCDSHTISYGGINAVSTGIGTDEAAYVWAFGTLPFTVPETVKVVLHGTTAPTGKDIILYLAGRYGETFAQGRALEFTGPLVERMDIATRLTIADHAVEVGAKFGVFPADDKTLEYVRARTDKPFTPVGADEGALYAQVIEIDCDAIGYQVAKPFRFDNVVPVAEVAGIRIDQARVGSCANGRLEDIAAVAEVMAGHRVAPGVRFYVSPASMTVYRQSVEAGHIAALLAAGVQVVDPGCSICQSPGIVLNEETCISSTTRNYRGRFGGSQTAQAQVYLATPAVVAASAIEGRIADPTPYLTRKETAHA</sequence>
<dbReference type="Proteomes" id="UP000677875">
    <property type="component" value="Unassembled WGS sequence"/>
</dbReference>
<organism evidence="6 7">
    <name type="scientific">Streptomyces tagetis</name>
    <dbReference type="NCBI Taxonomy" id="2820809"/>
    <lineage>
        <taxon>Bacteria</taxon>
        <taxon>Bacillati</taxon>
        <taxon>Actinomycetota</taxon>
        <taxon>Actinomycetes</taxon>
        <taxon>Kitasatosporales</taxon>
        <taxon>Streptomycetaceae</taxon>
        <taxon>Streptomyces</taxon>
    </lineage>
</organism>
<dbReference type="InterPro" id="IPR001030">
    <property type="entry name" value="Acoase/IPM_deHydtase_lsu_aba"/>
</dbReference>
<keyword evidence="3" id="KW-0411">Iron-sulfur</keyword>
<evidence type="ECO:0000313" key="7">
    <source>
        <dbReference type="Proteomes" id="UP000677875"/>
    </source>
</evidence>
<dbReference type="PRINTS" id="PR00415">
    <property type="entry name" value="ACONITASE"/>
</dbReference>
<evidence type="ECO:0000259" key="5">
    <source>
        <dbReference type="Pfam" id="PF00330"/>
    </source>
</evidence>
<dbReference type="GO" id="GO:0051536">
    <property type="term" value="F:iron-sulfur cluster binding"/>
    <property type="evidence" value="ECO:0007669"/>
    <property type="project" value="UniProtKB-KW"/>
</dbReference>
<gene>
    <name evidence="6" type="ORF">J5Y05_11960</name>
</gene>
<dbReference type="InterPro" id="IPR050067">
    <property type="entry name" value="IPM_dehydratase_rel_enz"/>
</dbReference>
<dbReference type="InterPro" id="IPR036008">
    <property type="entry name" value="Aconitase_4Fe-4S_dom"/>
</dbReference>